<evidence type="ECO:0000313" key="2">
    <source>
        <dbReference type="EMBL" id="QBK62429.1"/>
    </source>
</evidence>
<evidence type="ECO:0000313" key="3">
    <source>
        <dbReference type="Proteomes" id="UP000230633"/>
    </source>
</evidence>
<proteinExistence type="predicted"/>
<dbReference type="EMBL" id="CP024334">
    <property type="protein sequence ID" value="ATQ16448.1"/>
    <property type="molecule type" value="Genomic_DNA"/>
</dbReference>
<protein>
    <submittedName>
        <fullName evidence="2">Uncharacterized protein</fullName>
    </submittedName>
</protein>
<dbReference type="Proteomes" id="UP000291995">
    <property type="component" value="Plasmid lp72"/>
</dbReference>
<gene>
    <name evidence="1" type="ORF">CNO13_04505</name>
    <name evidence="2" type="ORF">EZU67_04480</name>
</gene>
<accession>A0AAP8YVG6</accession>
<organism evidence="2 4">
    <name type="scientific">Borrelia miyamotoi</name>
    <dbReference type="NCBI Taxonomy" id="47466"/>
    <lineage>
        <taxon>Bacteria</taxon>
        <taxon>Pseudomonadati</taxon>
        <taxon>Spirochaetota</taxon>
        <taxon>Spirochaetia</taxon>
        <taxon>Spirochaetales</taxon>
        <taxon>Borreliaceae</taxon>
        <taxon>Borrelia</taxon>
    </lineage>
</organism>
<dbReference type="RefSeq" id="WP_044003610.1">
    <property type="nucleotide sequence ID" value="NZ_CP024206.2"/>
</dbReference>
<evidence type="ECO:0000313" key="1">
    <source>
        <dbReference type="EMBL" id="ATQ16448.1"/>
    </source>
</evidence>
<keyword evidence="2" id="KW-0614">Plasmid</keyword>
<dbReference type="AlphaFoldDB" id="A0AAP8YVG6"/>
<dbReference type="Proteomes" id="UP000230633">
    <property type="component" value="Plasmid pYekat-1-lp72"/>
</dbReference>
<reference evidence="4" key="1">
    <citation type="submission" date="2019-03" db="EMBL/GenBank/DDBJ databases">
        <title>Whole genome sequencing of Borrelia miyamotoi strains isolated at the Russian territory.</title>
        <authorList>
            <person name="Kuleshov K.V."/>
            <person name="Platonov A.E."/>
            <person name="Goptar I.A."/>
            <person name="Shipulin G.A."/>
            <person name="Markelov M.L."/>
            <person name="Koetsveld J."/>
            <person name="Kolyasnikova N.M."/>
            <person name="Sarksyan D.S."/>
            <person name="Toporkova M.G."/>
            <person name="Hovius J.W."/>
        </authorList>
    </citation>
    <scope>NUCLEOTIDE SEQUENCE [LARGE SCALE GENOMIC DNA]</scope>
    <source>
        <strain evidence="1 3">Yekat-1</strain>
        <strain evidence="4">Yekat-76</strain>
        <plasmid evidence="4">lp72</plasmid>
        <plasmid evidence="1 3">pYekat-1-lp72</plasmid>
    </source>
</reference>
<geneLocation type="plasmid" evidence="1 3">
    <name>pYekat-1-lp72</name>
</geneLocation>
<evidence type="ECO:0000313" key="4">
    <source>
        <dbReference type="Proteomes" id="UP000291995"/>
    </source>
</evidence>
<dbReference type="EMBL" id="CP036558">
    <property type="protein sequence ID" value="QBK62429.1"/>
    <property type="molecule type" value="Genomic_DNA"/>
</dbReference>
<geneLocation type="plasmid" evidence="2 4">
    <name>lp72</name>
</geneLocation>
<name>A0AAP8YVG6_9SPIR</name>
<keyword evidence="3" id="KW-1185">Reference proteome</keyword>
<sequence length="91" mass="10751">MHLSESRLSKIKKFKDKSVIEKIDSLVKDVLIIRHNVIIELKMHIDRVYKTLNNDLNLLDKLSNIFDESGNIKQFVNFMLEIENQIELLVK</sequence>
<reference evidence="2" key="2">
    <citation type="submission" date="2022-12" db="EMBL/GenBank/DDBJ databases">
        <title>Whole genome sequencing of Borrelia miyamotoi strains isolated at the Russian territory.</title>
        <authorList>
            <person name="Kuleshov K.V."/>
            <person name="Platonov A.E."/>
            <person name="Goptar I.A."/>
            <person name="Shipulin G.A."/>
            <person name="Markelov M.L."/>
            <person name="Koetsveld J."/>
            <person name="Kolyasnikova N.M."/>
            <person name="Sarksyan D.S."/>
            <person name="Toporkova M.G."/>
            <person name="Hovius J.W."/>
        </authorList>
    </citation>
    <scope>NUCLEOTIDE SEQUENCE</scope>
    <source>
        <strain evidence="2">Yekat-76</strain>
        <plasmid evidence="2">lp72</plasmid>
    </source>
</reference>